<comment type="caution">
    <text evidence="2">The sequence shown here is derived from an EMBL/GenBank/DDBJ whole genome shotgun (WGS) entry which is preliminary data.</text>
</comment>
<gene>
    <name evidence="2" type="ORF">TRFO_08539</name>
</gene>
<keyword evidence="3" id="KW-1185">Reference proteome</keyword>
<name>A0A1J4JKU9_9EUKA</name>
<dbReference type="AlphaFoldDB" id="A0A1J4JKU9"/>
<evidence type="ECO:0000313" key="2">
    <source>
        <dbReference type="EMBL" id="OHS99273.1"/>
    </source>
</evidence>
<accession>A0A1J4JKU9</accession>
<dbReference type="GeneID" id="94829053"/>
<dbReference type="VEuPathDB" id="TrichDB:TRFO_08539"/>
<organism evidence="2 3">
    <name type="scientific">Tritrichomonas foetus</name>
    <dbReference type="NCBI Taxonomy" id="1144522"/>
    <lineage>
        <taxon>Eukaryota</taxon>
        <taxon>Metamonada</taxon>
        <taxon>Parabasalia</taxon>
        <taxon>Tritrichomonadida</taxon>
        <taxon>Tritrichomonadidae</taxon>
        <taxon>Tritrichomonas</taxon>
    </lineage>
</organism>
<proteinExistence type="predicted"/>
<dbReference type="EMBL" id="MLAK01001015">
    <property type="protein sequence ID" value="OHS99273.1"/>
    <property type="molecule type" value="Genomic_DNA"/>
</dbReference>
<reference evidence="2" key="1">
    <citation type="submission" date="2016-10" db="EMBL/GenBank/DDBJ databases">
        <authorList>
            <person name="Benchimol M."/>
            <person name="Almeida L.G."/>
            <person name="Vasconcelos A.T."/>
            <person name="Perreira-Neves A."/>
            <person name="Rosa I.A."/>
            <person name="Tasca T."/>
            <person name="Bogo M.R."/>
            <person name="de Souza W."/>
        </authorList>
    </citation>
    <scope>NUCLEOTIDE SEQUENCE [LARGE SCALE GENOMIC DNA]</scope>
    <source>
        <strain evidence="2">K</strain>
    </source>
</reference>
<sequence>MFTRINQFHPHSHLYFHYLGLLLVRNKSKLKQVLKIHLPFDSIEEEIAHVEEQNNKSTSTIISLKNEIKNIKDIVETFESFNDNKQSSEQTAMSKSGERQLKGFQFLFKMDSTLKHLEKTDTDLQRNLADKMKPIEKLHKRVKQTFDELEQMMIEIEVALNALNMNSRSKHTKTYVFAISRNKLKNCYTI</sequence>
<dbReference type="Proteomes" id="UP000179807">
    <property type="component" value="Unassembled WGS sequence"/>
</dbReference>
<keyword evidence="1" id="KW-0175">Coiled coil</keyword>
<dbReference type="RefSeq" id="XP_068352410.1">
    <property type="nucleotide sequence ID" value="XM_068494349.1"/>
</dbReference>
<evidence type="ECO:0000256" key="1">
    <source>
        <dbReference type="SAM" id="Coils"/>
    </source>
</evidence>
<protein>
    <submittedName>
        <fullName evidence="2">Uncharacterized protein</fullName>
    </submittedName>
</protein>
<evidence type="ECO:0000313" key="3">
    <source>
        <dbReference type="Proteomes" id="UP000179807"/>
    </source>
</evidence>
<feature type="coiled-coil region" evidence="1">
    <location>
        <begin position="135"/>
        <end position="166"/>
    </location>
</feature>